<dbReference type="Proteomes" id="UP000555552">
    <property type="component" value="Unassembled WGS sequence"/>
</dbReference>
<name>A0A849BL20_9ACTN</name>
<dbReference type="InterPro" id="IPR001509">
    <property type="entry name" value="Epimerase_deHydtase"/>
</dbReference>
<dbReference type="RefSeq" id="WP_171203676.1">
    <property type="nucleotide sequence ID" value="NZ_BAAANP010000014.1"/>
</dbReference>
<organism evidence="2 3">
    <name type="scientific">Pseudokineococcus marinus</name>
    <dbReference type="NCBI Taxonomy" id="351215"/>
    <lineage>
        <taxon>Bacteria</taxon>
        <taxon>Bacillati</taxon>
        <taxon>Actinomycetota</taxon>
        <taxon>Actinomycetes</taxon>
        <taxon>Kineosporiales</taxon>
        <taxon>Kineosporiaceae</taxon>
        <taxon>Pseudokineococcus</taxon>
    </lineage>
</organism>
<dbReference type="InterPro" id="IPR036291">
    <property type="entry name" value="NAD(P)-bd_dom_sf"/>
</dbReference>
<dbReference type="EMBL" id="JABEMA010000215">
    <property type="protein sequence ID" value="NNH23890.1"/>
    <property type="molecule type" value="Genomic_DNA"/>
</dbReference>
<comment type="caution">
    <text evidence="2">The sequence shown here is derived from an EMBL/GenBank/DDBJ whole genome shotgun (WGS) entry which is preliminary data.</text>
</comment>
<dbReference type="PANTHER" id="PTHR43245">
    <property type="entry name" value="BIFUNCTIONAL POLYMYXIN RESISTANCE PROTEIN ARNA"/>
    <property type="match status" value="1"/>
</dbReference>
<reference evidence="2 3" key="1">
    <citation type="submission" date="2020-05" db="EMBL/GenBank/DDBJ databases">
        <title>MicrobeNet Type strains.</title>
        <authorList>
            <person name="Nicholson A.C."/>
        </authorList>
    </citation>
    <scope>NUCLEOTIDE SEQUENCE [LARGE SCALE GENOMIC DNA]</scope>
    <source>
        <strain evidence="2 3">JCM 14547</strain>
    </source>
</reference>
<evidence type="ECO:0000259" key="1">
    <source>
        <dbReference type="Pfam" id="PF01370"/>
    </source>
</evidence>
<protein>
    <submittedName>
        <fullName evidence="2">NAD-dependent epimerase/dehydratase family protein</fullName>
    </submittedName>
</protein>
<gene>
    <name evidence="2" type="ORF">HLB09_12480</name>
</gene>
<dbReference type="SUPFAM" id="SSF51735">
    <property type="entry name" value="NAD(P)-binding Rossmann-fold domains"/>
    <property type="match status" value="1"/>
</dbReference>
<dbReference type="InterPro" id="IPR050177">
    <property type="entry name" value="Lipid_A_modif_metabolic_enz"/>
</dbReference>
<feature type="domain" description="NAD-dependent epimerase/dehydratase" evidence="1">
    <location>
        <begin position="3"/>
        <end position="218"/>
    </location>
</feature>
<dbReference type="AlphaFoldDB" id="A0A849BL20"/>
<dbReference type="Gene3D" id="3.40.50.720">
    <property type="entry name" value="NAD(P)-binding Rossmann-like Domain"/>
    <property type="match status" value="1"/>
</dbReference>
<sequence length="322" mass="34490">MRVVVVGATGHIGTSLVPRLVRAGHEVVAMSRGTREPYAPDAAWASVERVQVDREAEDAAGTFAGRVADLRPDAVVDLVCFTASSAAQLVEGLRGRVGHLVHTGTVWVHGDSTVAPMDEDDDREPYGEYGVQKDAVERLLLEETRRGGLVSTVVHPGHISGPGWPCITPAGNLDPSVWQRLAAGEPLVLPGSGSELLHHVHADDVAALHERVLERREDAAGLAFHAVSPQATTSRGLARAAAAWFGREAVLDLVTWERFAEVTAPEHVEASRAHLLRSHSCSTRRGREVLGFTPRWSSAETCRQAVRALVDAGELDLGGARP</sequence>
<keyword evidence="3" id="KW-1185">Reference proteome</keyword>
<accession>A0A849BL20</accession>
<evidence type="ECO:0000313" key="2">
    <source>
        <dbReference type="EMBL" id="NNH23890.1"/>
    </source>
</evidence>
<proteinExistence type="predicted"/>
<dbReference type="Pfam" id="PF01370">
    <property type="entry name" value="Epimerase"/>
    <property type="match status" value="1"/>
</dbReference>
<evidence type="ECO:0000313" key="3">
    <source>
        <dbReference type="Proteomes" id="UP000555552"/>
    </source>
</evidence>
<dbReference type="PANTHER" id="PTHR43245:SF13">
    <property type="entry name" value="UDP-D-APIOSE_UDP-D-XYLOSE SYNTHASE 2"/>
    <property type="match status" value="1"/>
</dbReference>